<gene>
    <name evidence="1" type="ORF">HYPSUDRAFT_288515</name>
</gene>
<organism evidence="1 2">
    <name type="scientific">Hypholoma sublateritium (strain FD-334 SS-4)</name>
    <dbReference type="NCBI Taxonomy" id="945553"/>
    <lineage>
        <taxon>Eukaryota</taxon>
        <taxon>Fungi</taxon>
        <taxon>Dikarya</taxon>
        <taxon>Basidiomycota</taxon>
        <taxon>Agaricomycotina</taxon>
        <taxon>Agaricomycetes</taxon>
        <taxon>Agaricomycetidae</taxon>
        <taxon>Agaricales</taxon>
        <taxon>Agaricineae</taxon>
        <taxon>Strophariaceae</taxon>
        <taxon>Hypholoma</taxon>
    </lineage>
</organism>
<reference evidence="2" key="1">
    <citation type="submission" date="2014-04" db="EMBL/GenBank/DDBJ databases">
        <title>Evolutionary Origins and Diversification of the Mycorrhizal Mutualists.</title>
        <authorList>
            <consortium name="DOE Joint Genome Institute"/>
            <consortium name="Mycorrhizal Genomics Consortium"/>
            <person name="Kohler A."/>
            <person name="Kuo A."/>
            <person name="Nagy L.G."/>
            <person name="Floudas D."/>
            <person name="Copeland A."/>
            <person name="Barry K.W."/>
            <person name="Cichocki N."/>
            <person name="Veneault-Fourrey C."/>
            <person name="LaButti K."/>
            <person name="Lindquist E.A."/>
            <person name="Lipzen A."/>
            <person name="Lundell T."/>
            <person name="Morin E."/>
            <person name="Murat C."/>
            <person name="Riley R."/>
            <person name="Ohm R."/>
            <person name="Sun H."/>
            <person name="Tunlid A."/>
            <person name="Henrissat B."/>
            <person name="Grigoriev I.V."/>
            <person name="Hibbett D.S."/>
            <person name="Martin F."/>
        </authorList>
    </citation>
    <scope>NUCLEOTIDE SEQUENCE [LARGE SCALE GENOMIC DNA]</scope>
    <source>
        <strain evidence="2">FD-334 SS-4</strain>
    </source>
</reference>
<proteinExistence type="predicted"/>
<name>A0A0D2P8I2_HYPSF</name>
<sequence length="185" mass="20479">MRLVTGTFLRKTGQSKAKLIKGSLTLVTAQAILRTSRKSLGLGNLPDKWRIQAVSLEVGWKRLGWKFTKSFGVGTWVAPVAQALAMMISSNLVPQLVHHLVSYRDAPLLHRLDYVTVLFTAYSYTTFLKLCSYLLACPPLSHWSSSRLIELALPFEKSPIDASSNPVELIISFASSRTSSPPIFS</sequence>
<keyword evidence="2" id="KW-1185">Reference proteome</keyword>
<evidence type="ECO:0000313" key="1">
    <source>
        <dbReference type="EMBL" id="KJA16635.1"/>
    </source>
</evidence>
<dbReference type="AlphaFoldDB" id="A0A0D2P8I2"/>
<protein>
    <submittedName>
        <fullName evidence="1">Uncharacterized protein</fullName>
    </submittedName>
</protein>
<evidence type="ECO:0000313" key="2">
    <source>
        <dbReference type="Proteomes" id="UP000054270"/>
    </source>
</evidence>
<dbReference type="Proteomes" id="UP000054270">
    <property type="component" value="Unassembled WGS sequence"/>
</dbReference>
<accession>A0A0D2P8I2</accession>
<dbReference type="EMBL" id="KN817618">
    <property type="protein sequence ID" value="KJA16635.1"/>
    <property type="molecule type" value="Genomic_DNA"/>
</dbReference>